<dbReference type="Proteomes" id="UP000050514">
    <property type="component" value="Unassembled WGS sequence"/>
</dbReference>
<dbReference type="AlphaFoldDB" id="A0A0P6X9K3"/>
<protein>
    <recommendedName>
        <fullName evidence="4">Twin-arginine translocation signal domain-containing protein</fullName>
    </recommendedName>
</protein>
<organism evidence="2 3">
    <name type="scientific">Bellilinea caldifistulae</name>
    <dbReference type="NCBI Taxonomy" id="360411"/>
    <lineage>
        <taxon>Bacteria</taxon>
        <taxon>Bacillati</taxon>
        <taxon>Chloroflexota</taxon>
        <taxon>Anaerolineae</taxon>
        <taxon>Anaerolineales</taxon>
        <taxon>Anaerolineaceae</taxon>
        <taxon>Bellilinea</taxon>
    </lineage>
</organism>
<dbReference type="STRING" id="360411.AC812_06845"/>
<gene>
    <name evidence="2" type="ORF">AC812_06845</name>
</gene>
<feature type="region of interest" description="Disordered" evidence="1">
    <location>
        <begin position="251"/>
        <end position="281"/>
    </location>
</feature>
<proteinExistence type="predicted"/>
<comment type="caution">
    <text evidence="2">The sequence shown here is derived from an EMBL/GenBank/DDBJ whole genome shotgun (WGS) entry which is preliminary data.</text>
</comment>
<sequence>MFSLFSSHLAQISRREFLKLSGIGALAFFSLPLRLDRLLSTRLPETEVSLPRLGRVTAPKIDGYQRPSFNAELKKTYWRDLVLSITEVTLGGEDSGHNRIWYGVEDGVYVHSGDIQPVNLQKQSPVASLPEGGALAEVSVPFTDTLWDLRRQDWFSYRLYYGTTYWVDQIQQDQNGKFWYRIRDDKWKIFYYADATHLRIVKEEDVAPLSADVPPNEKLIEIHLPEQIVIAYEREQAVFMARTSTGARFIDGDYRTPPGNLHHQPQTPLPPHGSRRPGRPQQLRFTGCAVGVLPDGQRHLFSRHLLAQQFRQAAQSWLHQPVHPRLALGIPLDSPACPSTKGDSHRKNRYNG</sequence>
<evidence type="ECO:0008006" key="4">
    <source>
        <dbReference type="Google" id="ProtNLM"/>
    </source>
</evidence>
<reference evidence="2 3" key="1">
    <citation type="submission" date="2015-07" db="EMBL/GenBank/DDBJ databases">
        <title>Draft genome of Bellilinea caldifistulae DSM 17877.</title>
        <authorList>
            <person name="Hemp J."/>
            <person name="Ward L.M."/>
            <person name="Pace L.A."/>
            <person name="Fischer W.W."/>
        </authorList>
    </citation>
    <scope>NUCLEOTIDE SEQUENCE [LARGE SCALE GENOMIC DNA]</scope>
    <source>
        <strain evidence="2 3">GOMI-1</strain>
    </source>
</reference>
<keyword evidence="3" id="KW-1185">Reference proteome</keyword>
<dbReference type="EMBL" id="LGHJ01000012">
    <property type="protein sequence ID" value="KPL76368.1"/>
    <property type="molecule type" value="Genomic_DNA"/>
</dbReference>
<name>A0A0P6X9K3_9CHLR</name>
<evidence type="ECO:0000313" key="2">
    <source>
        <dbReference type="EMBL" id="KPL76368.1"/>
    </source>
</evidence>
<evidence type="ECO:0000313" key="3">
    <source>
        <dbReference type="Proteomes" id="UP000050514"/>
    </source>
</evidence>
<evidence type="ECO:0000256" key="1">
    <source>
        <dbReference type="SAM" id="MobiDB-lite"/>
    </source>
</evidence>
<accession>A0A0P6X9K3</accession>
<feature type="region of interest" description="Disordered" evidence="1">
    <location>
        <begin position="333"/>
        <end position="352"/>
    </location>
</feature>